<evidence type="ECO:0000256" key="5">
    <source>
        <dbReference type="ARBA" id="ARBA00022989"/>
    </source>
</evidence>
<dbReference type="OrthoDB" id="630188at2759"/>
<sequence length="459" mass="53187">MEFACINGFSIIFVNFCSNHAREIQEDAKMNGLATSVICLIVITTLLSILAFYSPFPNSFNFSWREEINLNKQASIHPQNVGDDHDVEKCDLFKGKWVRDPRGPRYTNASCPTIPTVKDCFMHGRNDRDFLYWRWKPDGCDLPRFEPKAFFRIVHGKKLAFIGDSLARNQMESLLCLLSQEEAPIDVYKDPKDRFRTWFFPRNNFTLMVLWTKFLVKAVEKEPRVVFNLHLDQVDELWAQNVSQGHVDFAIISDSQWYFKKNYLYEGGKLLGCIYCNETDVTEFGVEFAIGKAIQTALRYINDCKECKGMVTIVRTISPSHFENGTWKTGGICERTQPYTREQAGKLHQQGGSKNEEEWKVRNHQMEEVGRAREEVGKGRDMRFEAIDITSLMLMRPDGHPGSYWRDKKKKGYNDCVHWCMPGPIDAWNDLLLALFSRVVDKGMLRSSSDRVVRYKEKG</sequence>
<dbReference type="PANTHER" id="PTHR32285:SF28">
    <property type="entry name" value="XYLOGLUCAN O-ACETYLTRANSFERASE 2"/>
    <property type="match status" value="1"/>
</dbReference>
<keyword evidence="5 7" id="KW-1133">Transmembrane helix</keyword>
<dbReference type="GO" id="GO:0016413">
    <property type="term" value="F:O-acetyltransferase activity"/>
    <property type="evidence" value="ECO:0007669"/>
    <property type="project" value="InterPro"/>
</dbReference>
<evidence type="ECO:0000256" key="4">
    <source>
        <dbReference type="ARBA" id="ARBA00022968"/>
    </source>
</evidence>
<feature type="domain" description="Trichome birefringence-like C-terminal" evidence="8">
    <location>
        <begin position="142"/>
        <end position="434"/>
    </location>
</feature>
<dbReference type="GO" id="GO:0016020">
    <property type="term" value="C:membrane"/>
    <property type="evidence" value="ECO:0007669"/>
    <property type="project" value="UniProtKB-SubCell"/>
</dbReference>
<feature type="transmembrane region" description="Helical" evidence="7">
    <location>
        <begin position="32"/>
        <end position="53"/>
    </location>
</feature>
<keyword evidence="11" id="KW-1185">Reference proteome</keyword>
<dbReference type="GO" id="GO:0005794">
    <property type="term" value="C:Golgi apparatus"/>
    <property type="evidence" value="ECO:0007669"/>
    <property type="project" value="TreeGrafter"/>
</dbReference>
<evidence type="ECO:0000256" key="3">
    <source>
        <dbReference type="ARBA" id="ARBA00022692"/>
    </source>
</evidence>
<keyword evidence="3 7" id="KW-0812">Transmembrane</keyword>
<evidence type="ECO:0000259" key="8">
    <source>
        <dbReference type="Pfam" id="PF13839"/>
    </source>
</evidence>
<evidence type="ECO:0000313" key="10">
    <source>
        <dbReference type="EMBL" id="KAJ8447552.1"/>
    </source>
</evidence>
<organism evidence="10 11">
    <name type="scientific">Carnegiea gigantea</name>
    <dbReference type="NCBI Taxonomy" id="171969"/>
    <lineage>
        <taxon>Eukaryota</taxon>
        <taxon>Viridiplantae</taxon>
        <taxon>Streptophyta</taxon>
        <taxon>Embryophyta</taxon>
        <taxon>Tracheophyta</taxon>
        <taxon>Spermatophyta</taxon>
        <taxon>Magnoliopsida</taxon>
        <taxon>eudicotyledons</taxon>
        <taxon>Gunneridae</taxon>
        <taxon>Pentapetalae</taxon>
        <taxon>Caryophyllales</taxon>
        <taxon>Cactineae</taxon>
        <taxon>Cactaceae</taxon>
        <taxon>Cactoideae</taxon>
        <taxon>Echinocereeae</taxon>
        <taxon>Carnegiea</taxon>
    </lineage>
</organism>
<name>A0A9Q1QMB4_9CARY</name>
<dbReference type="EMBL" id="JAKOGI010000037">
    <property type="protein sequence ID" value="KAJ8447552.1"/>
    <property type="molecule type" value="Genomic_DNA"/>
</dbReference>
<comment type="subcellular location">
    <subcellularLocation>
        <location evidence="1">Membrane</location>
        <topology evidence="1">Single-pass membrane protein</topology>
    </subcellularLocation>
</comment>
<evidence type="ECO:0000256" key="1">
    <source>
        <dbReference type="ARBA" id="ARBA00004167"/>
    </source>
</evidence>
<gene>
    <name evidence="10" type="ORF">Cgig2_031165</name>
</gene>
<comment type="similarity">
    <text evidence="2">Belongs to the PC-esterase family. TBL subfamily.</text>
</comment>
<evidence type="ECO:0000256" key="2">
    <source>
        <dbReference type="ARBA" id="ARBA00007727"/>
    </source>
</evidence>
<keyword evidence="4" id="KW-0735">Signal-anchor</keyword>
<dbReference type="Pfam" id="PF13839">
    <property type="entry name" value="PC-Esterase"/>
    <property type="match status" value="1"/>
</dbReference>
<evidence type="ECO:0000256" key="6">
    <source>
        <dbReference type="ARBA" id="ARBA00023136"/>
    </source>
</evidence>
<evidence type="ECO:0000259" key="9">
    <source>
        <dbReference type="Pfam" id="PF14416"/>
    </source>
</evidence>
<dbReference type="Pfam" id="PF14416">
    <property type="entry name" value="PMR5N"/>
    <property type="match status" value="1"/>
</dbReference>
<dbReference type="AlphaFoldDB" id="A0A9Q1QMB4"/>
<dbReference type="Proteomes" id="UP001153076">
    <property type="component" value="Unassembled WGS sequence"/>
</dbReference>
<evidence type="ECO:0000313" key="11">
    <source>
        <dbReference type="Proteomes" id="UP001153076"/>
    </source>
</evidence>
<protein>
    <recommendedName>
        <fullName evidence="12">Trichome birefringence-like N-terminal domain-containing protein</fullName>
    </recommendedName>
</protein>
<evidence type="ECO:0008006" key="12">
    <source>
        <dbReference type="Google" id="ProtNLM"/>
    </source>
</evidence>
<feature type="domain" description="Trichome birefringence-like N-terminal" evidence="9">
    <location>
        <begin position="88"/>
        <end position="141"/>
    </location>
</feature>
<proteinExistence type="inferred from homology"/>
<dbReference type="InterPro" id="IPR029962">
    <property type="entry name" value="TBL"/>
</dbReference>
<dbReference type="InterPro" id="IPR026057">
    <property type="entry name" value="TBL_C"/>
</dbReference>
<evidence type="ECO:0000256" key="7">
    <source>
        <dbReference type="SAM" id="Phobius"/>
    </source>
</evidence>
<reference evidence="10" key="1">
    <citation type="submission" date="2022-04" db="EMBL/GenBank/DDBJ databases">
        <title>Carnegiea gigantea Genome sequencing and assembly v2.</title>
        <authorList>
            <person name="Copetti D."/>
            <person name="Sanderson M.J."/>
            <person name="Burquez A."/>
            <person name="Wojciechowski M.F."/>
        </authorList>
    </citation>
    <scope>NUCLEOTIDE SEQUENCE</scope>
    <source>
        <strain evidence="10">SGP5-SGP5p</strain>
        <tissue evidence="10">Aerial part</tissue>
    </source>
</reference>
<accession>A0A9Q1QMB4</accession>
<keyword evidence="6 7" id="KW-0472">Membrane</keyword>
<dbReference type="PANTHER" id="PTHR32285">
    <property type="entry name" value="PROTEIN TRICHOME BIREFRINGENCE-LIKE 9-RELATED"/>
    <property type="match status" value="1"/>
</dbReference>
<dbReference type="InterPro" id="IPR025846">
    <property type="entry name" value="TBL_N"/>
</dbReference>
<comment type="caution">
    <text evidence="10">The sequence shown here is derived from an EMBL/GenBank/DDBJ whole genome shotgun (WGS) entry which is preliminary data.</text>
</comment>